<dbReference type="AlphaFoldDB" id="A0A8E2F1E1"/>
<proteinExistence type="predicted"/>
<accession>A0A8E2F1E1</accession>
<evidence type="ECO:0000259" key="2">
    <source>
        <dbReference type="Pfam" id="PF18596"/>
    </source>
</evidence>
<evidence type="ECO:0000313" key="3">
    <source>
        <dbReference type="EMBL" id="OCL08520.1"/>
    </source>
</evidence>
<feature type="region of interest" description="Disordered" evidence="1">
    <location>
        <begin position="226"/>
        <end position="271"/>
    </location>
</feature>
<dbReference type="EMBL" id="KV749640">
    <property type="protein sequence ID" value="OCL08520.1"/>
    <property type="molecule type" value="Genomic_DNA"/>
</dbReference>
<keyword evidence="4" id="KW-1185">Reference proteome</keyword>
<feature type="region of interest" description="Disordered" evidence="1">
    <location>
        <begin position="443"/>
        <end position="497"/>
    </location>
</feature>
<feature type="compositionally biased region" description="Polar residues" evidence="1">
    <location>
        <begin position="446"/>
        <end position="484"/>
    </location>
</feature>
<dbReference type="OrthoDB" id="4205424at2759"/>
<evidence type="ECO:0000313" key="4">
    <source>
        <dbReference type="Proteomes" id="UP000250140"/>
    </source>
</evidence>
<protein>
    <recommendedName>
        <fullName evidence="2">Sld7 C-terminal domain-containing protein</fullName>
    </recommendedName>
</protein>
<feature type="domain" description="Sld7 C-terminal" evidence="2">
    <location>
        <begin position="332"/>
        <end position="433"/>
    </location>
</feature>
<organism evidence="3 4">
    <name type="scientific">Glonium stellatum</name>
    <dbReference type="NCBI Taxonomy" id="574774"/>
    <lineage>
        <taxon>Eukaryota</taxon>
        <taxon>Fungi</taxon>
        <taxon>Dikarya</taxon>
        <taxon>Ascomycota</taxon>
        <taxon>Pezizomycotina</taxon>
        <taxon>Dothideomycetes</taxon>
        <taxon>Pleosporomycetidae</taxon>
        <taxon>Gloniales</taxon>
        <taxon>Gloniaceae</taxon>
        <taxon>Glonium</taxon>
    </lineage>
</organism>
<dbReference type="InterPro" id="IPR041260">
    <property type="entry name" value="Sld7_C"/>
</dbReference>
<name>A0A8E2F1E1_9PEZI</name>
<dbReference type="Proteomes" id="UP000250140">
    <property type="component" value="Unassembled WGS sequence"/>
</dbReference>
<reference evidence="3 4" key="1">
    <citation type="journal article" date="2016" name="Nat. Commun.">
        <title>Ectomycorrhizal ecology is imprinted in the genome of the dominant symbiotic fungus Cenococcum geophilum.</title>
        <authorList>
            <consortium name="DOE Joint Genome Institute"/>
            <person name="Peter M."/>
            <person name="Kohler A."/>
            <person name="Ohm R.A."/>
            <person name="Kuo A."/>
            <person name="Krutzmann J."/>
            <person name="Morin E."/>
            <person name="Arend M."/>
            <person name="Barry K.W."/>
            <person name="Binder M."/>
            <person name="Choi C."/>
            <person name="Clum A."/>
            <person name="Copeland A."/>
            <person name="Grisel N."/>
            <person name="Haridas S."/>
            <person name="Kipfer T."/>
            <person name="LaButti K."/>
            <person name="Lindquist E."/>
            <person name="Lipzen A."/>
            <person name="Maire R."/>
            <person name="Meier B."/>
            <person name="Mihaltcheva S."/>
            <person name="Molinier V."/>
            <person name="Murat C."/>
            <person name="Poggeler S."/>
            <person name="Quandt C.A."/>
            <person name="Sperisen C."/>
            <person name="Tritt A."/>
            <person name="Tisserant E."/>
            <person name="Crous P.W."/>
            <person name="Henrissat B."/>
            <person name="Nehls U."/>
            <person name="Egli S."/>
            <person name="Spatafora J.W."/>
            <person name="Grigoriev I.V."/>
            <person name="Martin F.M."/>
        </authorList>
    </citation>
    <scope>NUCLEOTIDE SEQUENCE [LARGE SCALE GENOMIC DNA]</scope>
    <source>
        <strain evidence="3 4">CBS 207.34</strain>
    </source>
</reference>
<sequence length="497" mass="54274">MDIWTGAICLPDDAQIKDISISTPHHAHHFSLPSSNLRFLSVVETARIPLYLAAGPSLDVWTASEATEEWFSSVLGGNECDSAGSEDAYQWCTIARSQSPTGILVQVIGEDAALSSPRVSEILFYGTVNKPRVGLPTPPTYSPNTPHATLSEGLELRVHALPLSSDFLYRCLATTTPPLPPSLQDFSRSIKETEAQFLPSPFPQRAPSPGLNKRKRCDVIFDEATERRRNAKRKGGESVAAAASRADNPRPTSAHRKSLSIDGKAGSFTEFPNPKNVAQASQIAIPPLSRSPSVSAEVRPLSRKGLLNDNMKRSSLSRMADISAVSEEPTIESRNKEALSRVVMAGMRMYGLQQRKKIKSRHGSVTLSHDGHDQMSAEQAAEDAAKDEEYKLIYHQTFKGAMLALRNHVTKTPLQNQPDRLRDTVDKLLAIFCTDPLAEAIRNDEPTSTMATPNDRSKGFLNTETESAQKSPFANVKSLQTGGINSPDVRRGVRQAG</sequence>
<evidence type="ECO:0000256" key="1">
    <source>
        <dbReference type="SAM" id="MobiDB-lite"/>
    </source>
</evidence>
<gene>
    <name evidence="3" type="ORF">AOQ84DRAFT_38839</name>
</gene>
<dbReference type="Pfam" id="PF18596">
    <property type="entry name" value="Sld7_C"/>
    <property type="match status" value="1"/>
</dbReference>